<evidence type="ECO:0000256" key="1">
    <source>
        <dbReference type="ARBA" id="ARBA00008609"/>
    </source>
</evidence>
<dbReference type="Gene3D" id="3.30.1360.120">
    <property type="entry name" value="Probable tRNA modification gtpase trme, domain 1"/>
    <property type="match status" value="1"/>
</dbReference>
<evidence type="ECO:0000259" key="4">
    <source>
        <dbReference type="Pfam" id="PF07992"/>
    </source>
</evidence>
<dbReference type="InterPro" id="IPR041117">
    <property type="entry name" value="SoxA_A3"/>
</dbReference>
<dbReference type="SUPFAM" id="SSF103025">
    <property type="entry name" value="Folate-binding domain"/>
    <property type="match status" value="1"/>
</dbReference>
<name>A0A8J7UFL4_9HYPH</name>
<evidence type="ECO:0000259" key="3">
    <source>
        <dbReference type="Pfam" id="PF01571"/>
    </source>
</evidence>
<dbReference type="PANTHER" id="PTHR43757">
    <property type="entry name" value="AMINOMETHYLTRANSFERASE"/>
    <property type="match status" value="1"/>
</dbReference>
<accession>A0A8J7UFL4</accession>
<dbReference type="InterPro" id="IPR006222">
    <property type="entry name" value="GCVT_N"/>
</dbReference>
<dbReference type="Pfam" id="PF13510">
    <property type="entry name" value="Fer2_4"/>
    <property type="match status" value="1"/>
</dbReference>
<dbReference type="Gene3D" id="3.50.50.60">
    <property type="entry name" value="FAD/NAD(P)-binding domain"/>
    <property type="match status" value="1"/>
</dbReference>
<dbReference type="InterPro" id="IPR028896">
    <property type="entry name" value="GcvT/YgfZ/DmdA"/>
</dbReference>
<comment type="similarity">
    <text evidence="1">Belongs to the GcvT family.</text>
</comment>
<gene>
    <name evidence="7" type="ORF">J5Y06_01075</name>
</gene>
<keyword evidence="2" id="KW-0560">Oxidoreductase</keyword>
<dbReference type="PANTHER" id="PTHR43757:SF2">
    <property type="entry name" value="AMINOMETHYLTRANSFERASE, MITOCHONDRIAL"/>
    <property type="match status" value="1"/>
</dbReference>
<evidence type="ECO:0000313" key="7">
    <source>
        <dbReference type="EMBL" id="MBP0437239.1"/>
    </source>
</evidence>
<evidence type="ECO:0000256" key="2">
    <source>
        <dbReference type="ARBA" id="ARBA00023002"/>
    </source>
</evidence>
<dbReference type="SUPFAM" id="SSF51905">
    <property type="entry name" value="FAD/NAD(P)-binding domain"/>
    <property type="match status" value="1"/>
</dbReference>
<comment type="caution">
    <text evidence="7">The sequence shown here is derived from an EMBL/GenBank/DDBJ whole genome shotgun (WGS) entry which is preliminary data.</text>
</comment>
<dbReference type="InterPro" id="IPR042204">
    <property type="entry name" value="2Fe-2S-bd_N"/>
</dbReference>
<dbReference type="InterPro" id="IPR036188">
    <property type="entry name" value="FAD/NAD-bd_sf"/>
</dbReference>
<dbReference type="AlphaFoldDB" id="A0A8J7UFL4"/>
<evidence type="ECO:0000259" key="6">
    <source>
        <dbReference type="Pfam" id="PF17806"/>
    </source>
</evidence>
<dbReference type="InterPro" id="IPR013977">
    <property type="entry name" value="GcvT_C"/>
</dbReference>
<feature type="domain" description="FAD/NAD(P)-binding" evidence="4">
    <location>
        <begin position="164"/>
        <end position="368"/>
    </location>
</feature>
<keyword evidence="8" id="KW-1185">Reference proteome</keyword>
<dbReference type="Proteomes" id="UP000666240">
    <property type="component" value="Unassembled WGS sequence"/>
</dbReference>
<dbReference type="Pfam" id="PF17806">
    <property type="entry name" value="SO_alpha_A3"/>
    <property type="match status" value="1"/>
</dbReference>
<evidence type="ECO:0000259" key="5">
    <source>
        <dbReference type="Pfam" id="PF08669"/>
    </source>
</evidence>
<reference evidence="7" key="1">
    <citation type="submission" date="2021-03" db="EMBL/GenBank/DDBJ databases">
        <title>Genome sequencing and assembly of Tianweitania sediminis.</title>
        <authorList>
            <person name="Chhetri G."/>
        </authorList>
    </citation>
    <scope>NUCLEOTIDE SEQUENCE</scope>
    <source>
        <strain evidence="7">Z8</strain>
    </source>
</reference>
<feature type="domain" description="Aminomethyltransferase C-terminal" evidence="5">
    <location>
        <begin position="840"/>
        <end position="919"/>
    </location>
</feature>
<dbReference type="Pfam" id="PF01571">
    <property type="entry name" value="GCV_T"/>
    <property type="match status" value="1"/>
</dbReference>
<dbReference type="InterPro" id="IPR027266">
    <property type="entry name" value="TrmE/GcvT-like"/>
</dbReference>
<feature type="domain" description="GCVT N-terminal" evidence="3">
    <location>
        <begin position="551"/>
        <end position="811"/>
    </location>
</feature>
<dbReference type="Pfam" id="PF07992">
    <property type="entry name" value="Pyr_redox_2"/>
    <property type="match status" value="1"/>
</dbReference>
<dbReference type="InterPro" id="IPR029043">
    <property type="entry name" value="GcvT/YgfZ_C"/>
</dbReference>
<sequence length="928" mass="99808">MTSHRIGSIASETLRFTFDGTRYHGRADDTIASALLANGVRVVGRSFKYHRPRGIMGYGVEEPNALVDVTLNGVTTPNLRATTEQLVDGMAVQSVNASPVAASDRNGFIDRFAQFLPAGFYYKTFIWPDWHRFEPSIRAMAGLGRLDPANEPPANNPQIAAFCDVLVIGGGPAGLRAADQASKAGKSVMLVEDGREVGGSLLSRSAEINGQPGLEWALQVAAALQAAGQRVMTDTTAYGVYDHNLVALWQRRPGQSDAQWRVRAKEIVVAAGAIERPLIFPDNDRPGIMLSDAALSYLARHNVLVGRQVVLATNNDRAYSVADALRRAGAQVTVADLRSGAREGAVANARIEAVHGAKGVEAVTISGKRITADCLLMAGGLTPSVHLHCQAGGKLRYDETIAAFVPHENLPGLKVVGAAAGQYSLNEILGVGGEAHPYAIAPAWPQRDAKGRQWVDFQNDVTVKDIALAERENFRSVEHLKRYTTLGMATDQGKTSNMNGLATMAALTGQTIPQTGTTTYRPPFVPVPFGVVAGRRRGEFFNPVRRLVLEREHRQSGANFREYGGWLRPAWFGGANGPANIRREAMAARTTVGILDGSPLGKIEVIGPDAGALVDYNSYNTLSNLKPGRIRYGFMLTESGVIYDDGVTSKVSDEHYVVSCSSGHVAGVVARLEEWRQDRFDPSRVFVHNSTPQWATLTASGPKAKDLVTALGLGVDLNDAALPHMAFADGSFDGAPARVSRVSFTGDRSYEITVPSTKAAALLAAMGEAGKPLDAVLMGSEALLLLRAEKGYVIAGKDTDGTTMPHDLGVAGPMQKRQNEYVGRRSLFTENAQRTDRQHFIGLTVEGEQMLPVGAHGVERVNKKRRSIGFVTSSYNSPTLNRPIALGLIERGMERKGEVIDLVHLGQTFRARISDPCALDPDGARLNA</sequence>
<evidence type="ECO:0000313" key="8">
    <source>
        <dbReference type="Proteomes" id="UP000666240"/>
    </source>
</evidence>
<dbReference type="PRINTS" id="PR00368">
    <property type="entry name" value="FADPNR"/>
</dbReference>
<dbReference type="EMBL" id="JAGIYY010000001">
    <property type="protein sequence ID" value="MBP0437239.1"/>
    <property type="molecule type" value="Genomic_DNA"/>
</dbReference>
<dbReference type="Gene3D" id="3.10.20.440">
    <property type="entry name" value="2Fe-2S iron-sulphur cluster binding domain, sarcosine oxidase, alpha subunit, N-terminal domain"/>
    <property type="match status" value="1"/>
</dbReference>
<dbReference type="InterPro" id="IPR023753">
    <property type="entry name" value="FAD/NAD-binding_dom"/>
</dbReference>
<dbReference type="PRINTS" id="PR00411">
    <property type="entry name" value="PNDRDTASEI"/>
</dbReference>
<feature type="domain" description="SoxA A3" evidence="6">
    <location>
        <begin position="450"/>
        <end position="534"/>
    </location>
</feature>
<dbReference type="Pfam" id="PF08669">
    <property type="entry name" value="GCV_T_C"/>
    <property type="match status" value="1"/>
</dbReference>
<protein>
    <submittedName>
        <fullName evidence="7">(2Fe-2S)-binding protein</fullName>
    </submittedName>
</protein>
<dbReference type="RefSeq" id="WP_209333265.1">
    <property type="nucleotide sequence ID" value="NZ_JAGIYY010000001.1"/>
</dbReference>
<proteinExistence type="inferred from homology"/>
<organism evidence="7 8">
    <name type="scientific">Tianweitania sediminis</name>
    <dbReference type="NCBI Taxonomy" id="1502156"/>
    <lineage>
        <taxon>Bacteria</taxon>
        <taxon>Pseudomonadati</taxon>
        <taxon>Pseudomonadota</taxon>
        <taxon>Alphaproteobacteria</taxon>
        <taxon>Hyphomicrobiales</taxon>
        <taxon>Phyllobacteriaceae</taxon>
        <taxon>Tianweitania</taxon>
    </lineage>
</organism>
<dbReference type="SUPFAM" id="SSF101790">
    <property type="entry name" value="Aminomethyltransferase beta-barrel domain"/>
    <property type="match status" value="1"/>
</dbReference>
<dbReference type="GO" id="GO:0016491">
    <property type="term" value="F:oxidoreductase activity"/>
    <property type="evidence" value="ECO:0007669"/>
    <property type="project" value="UniProtKB-KW"/>
</dbReference>